<dbReference type="PANTHER" id="PTHR48090:SF10">
    <property type="entry name" value="GLUCOSYL-3-PHOSPHOGLYCERATE SYNTHASE"/>
    <property type="match status" value="1"/>
</dbReference>
<protein>
    <recommendedName>
        <fullName evidence="6">Glycosyltransferase 2-like domain-containing protein</fullName>
    </recommendedName>
</protein>
<reference evidence="7 8" key="1">
    <citation type="submission" date="2018-04" db="EMBL/GenBank/DDBJ databases">
        <title>Polynucleobacter sp. LimPoW16 genome.</title>
        <authorList>
            <person name="Hahn M.W."/>
        </authorList>
    </citation>
    <scope>NUCLEOTIDE SEQUENCE [LARGE SCALE GENOMIC DNA]</scope>
    <source>
        <strain evidence="7 8">LimPoW16</strain>
    </source>
</reference>
<gene>
    <name evidence="7" type="ORF">DCO16_09930</name>
</gene>
<dbReference type="AlphaFoldDB" id="A0A6M9PWJ8"/>
<dbReference type="Pfam" id="PF12710">
    <property type="entry name" value="HAD"/>
    <property type="match status" value="1"/>
</dbReference>
<accession>A0A6M9PWJ8</accession>
<keyword evidence="3" id="KW-0328">Glycosyltransferase</keyword>
<dbReference type="Pfam" id="PF00535">
    <property type="entry name" value="Glycos_transf_2"/>
    <property type="match status" value="1"/>
</dbReference>
<dbReference type="SUPFAM" id="SSF56784">
    <property type="entry name" value="HAD-like"/>
    <property type="match status" value="1"/>
</dbReference>
<evidence type="ECO:0000256" key="1">
    <source>
        <dbReference type="ARBA" id="ARBA00001946"/>
    </source>
</evidence>
<evidence type="ECO:0000313" key="8">
    <source>
        <dbReference type="Proteomes" id="UP000500806"/>
    </source>
</evidence>
<dbReference type="KEGG" id="pani:DCO16_09930"/>
<comment type="similarity">
    <text evidence="2">Belongs to the glycosyltransferase 2 family.</text>
</comment>
<evidence type="ECO:0000256" key="5">
    <source>
        <dbReference type="ARBA" id="ARBA00022842"/>
    </source>
</evidence>
<keyword evidence="5" id="KW-0460">Magnesium</keyword>
<name>A0A6M9PWJ8_9BURK</name>
<evidence type="ECO:0000256" key="4">
    <source>
        <dbReference type="ARBA" id="ARBA00022679"/>
    </source>
</evidence>
<organism evidence="7 8">
    <name type="scientific">Polynucleobacter antarcticus</name>
    <dbReference type="NCBI Taxonomy" id="1743162"/>
    <lineage>
        <taxon>Bacteria</taxon>
        <taxon>Pseudomonadati</taxon>
        <taxon>Pseudomonadota</taxon>
        <taxon>Betaproteobacteria</taxon>
        <taxon>Burkholderiales</taxon>
        <taxon>Burkholderiaceae</taxon>
        <taxon>Polynucleobacter</taxon>
    </lineage>
</organism>
<dbReference type="Proteomes" id="UP000500806">
    <property type="component" value="Chromosome"/>
</dbReference>
<evidence type="ECO:0000256" key="3">
    <source>
        <dbReference type="ARBA" id="ARBA00022676"/>
    </source>
</evidence>
<dbReference type="SUPFAM" id="SSF53448">
    <property type="entry name" value="Nucleotide-diphospho-sugar transferases"/>
    <property type="match status" value="1"/>
</dbReference>
<dbReference type="InterPro" id="IPR001173">
    <property type="entry name" value="Glyco_trans_2-like"/>
</dbReference>
<dbReference type="CDD" id="cd04179">
    <property type="entry name" value="DPM_DPG-synthase_like"/>
    <property type="match status" value="1"/>
</dbReference>
<dbReference type="Gene3D" id="3.40.50.1000">
    <property type="entry name" value="HAD superfamily/HAD-like"/>
    <property type="match status" value="1"/>
</dbReference>
<feature type="domain" description="Glycosyltransferase 2-like" evidence="6">
    <location>
        <begin position="49"/>
        <end position="170"/>
    </location>
</feature>
<dbReference type="InterPro" id="IPR023214">
    <property type="entry name" value="HAD_sf"/>
</dbReference>
<evidence type="ECO:0000259" key="6">
    <source>
        <dbReference type="Pfam" id="PF00535"/>
    </source>
</evidence>
<dbReference type="PANTHER" id="PTHR48090">
    <property type="entry name" value="UNDECAPRENYL-PHOSPHATE 4-DEOXY-4-FORMAMIDO-L-ARABINOSE TRANSFERASE-RELATED"/>
    <property type="match status" value="1"/>
</dbReference>
<evidence type="ECO:0000256" key="2">
    <source>
        <dbReference type="ARBA" id="ARBA00006739"/>
    </source>
</evidence>
<comment type="cofactor">
    <cofactor evidence="1">
        <name>Mg(2+)</name>
        <dbReference type="ChEBI" id="CHEBI:18420"/>
    </cofactor>
</comment>
<keyword evidence="8" id="KW-1185">Reference proteome</keyword>
<dbReference type="GO" id="GO:0016757">
    <property type="term" value="F:glycosyltransferase activity"/>
    <property type="evidence" value="ECO:0007669"/>
    <property type="project" value="UniProtKB-KW"/>
</dbReference>
<dbReference type="InterPro" id="IPR050256">
    <property type="entry name" value="Glycosyltransferase_2"/>
</dbReference>
<sequence>MNAFFLRLWRKLKHFFHIQTQIALKTVVASHSKDIKSNKSPPVFDAFVTVAIPALNEEKAIESVVQYALRDRATGEVIVIDDSSTDQTASLARRAGARVITSSMLGKGASMQDGVMAACHEYIVFLDGDLSGLQENIISDMVAPLVRDEADFVKARFGRGGGRVTELTAKPMLKVFFPELAHISQPLGGIIAVRSSLLKHLTFEPGYGVDIGLLIDAFRKGARIAEVDIGSLEHDSQSLLDLTTMANEVARVIHHHSREAGRLHVEQITEMYEAQRQAAASFDYIIHRQKNRTKVVLLDMDGTITPHRFVVELAKHTHTEDTLASLLEDPLNDAGTRSKEIASIFKYTHRKQFDKVAMSMEIRPGVINFVNQMKRDGFMVGIVSDSYFIAAEIMRKRIFADFAIAHILHFQNDICTGELKINPDFLPNGKLLEDFVCKSNVLKRFLSPKNKPSFKEVWAIGDNLNDLNMLNLADKSFVIAPKSAALQNQKHIIEIQSFVELLTVETELT</sequence>
<dbReference type="Gene3D" id="3.90.550.10">
    <property type="entry name" value="Spore Coat Polysaccharide Biosynthesis Protein SpsA, Chain A"/>
    <property type="match status" value="1"/>
</dbReference>
<evidence type="ECO:0000313" key="7">
    <source>
        <dbReference type="EMBL" id="QKM63327.1"/>
    </source>
</evidence>
<dbReference type="InterPro" id="IPR036412">
    <property type="entry name" value="HAD-like_sf"/>
</dbReference>
<dbReference type="EMBL" id="CP028941">
    <property type="protein sequence ID" value="QKM63327.1"/>
    <property type="molecule type" value="Genomic_DNA"/>
</dbReference>
<dbReference type="RefSeq" id="WP_173943495.1">
    <property type="nucleotide sequence ID" value="NZ_CBCSCD010000002.1"/>
</dbReference>
<proteinExistence type="inferred from homology"/>
<dbReference type="InterPro" id="IPR029044">
    <property type="entry name" value="Nucleotide-diphossugar_trans"/>
</dbReference>
<keyword evidence="4" id="KW-0808">Transferase</keyword>